<protein>
    <submittedName>
        <fullName evidence="3">Uncharacterized LOC111833690</fullName>
    </submittedName>
</protein>
<dbReference type="PANTHER" id="PTHR31940">
    <property type="entry name" value="SMALL KINETOCHORE-ASSOCIATED PROTEIN"/>
    <property type="match status" value="1"/>
</dbReference>
<proteinExistence type="predicted"/>
<reference evidence="3" key="2">
    <citation type="submission" date="2025-09" db="UniProtKB">
        <authorList>
            <consortium name="Ensembl"/>
        </authorList>
    </citation>
    <scope>IDENTIFICATION</scope>
</reference>
<dbReference type="RefSeq" id="XP_023647983.1">
    <property type="nucleotide sequence ID" value="XM_023792215.2"/>
</dbReference>
<dbReference type="PANTHER" id="PTHR31940:SF2">
    <property type="entry name" value="SMALL KINETOCHORE-ASSOCIATED PROTEIN"/>
    <property type="match status" value="1"/>
</dbReference>
<dbReference type="GeneTree" id="ENSGT00390000010376"/>
<dbReference type="GO" id="GO:0007051">
    <property type="term" value="P:spindle organization"/>
    <property type="evidence" value="ECO:0007669"/>
    <property type="project" value="InterPro"/>
</dbReference>
<dbReference type="Proteomes" id="UP000261540">
    <property type="component" value="Unplaced"/>
</dbReference>
<keyword evidence="2" id="KW-0472">Membrane</keyword>
<dbReference type="InterPro" id="IPR033373">
    <property type="entry name" value="SKAP"/>
</dbReference>
<feature type="transmembrane region" description="Helical" evidence="2">
    <location>
        <begin position="6"/>
        <end position="24"/>
    </location>
</feature>
<dbReference type="GO" id="GO:0035371">
    <property type="term" value="C:microtubule plus-end"/>
    <property type="evidence" value="ECO:0007669"/>
    <property type="project" value="TreeGrafter"/>
</dbReference>
<evidence type="ECO:0000313" key="3">
    <source>
        <dbReference type="Ensembl" id="ENSPKIP00000034987.1"/>
    </source>
</evidence>
<dbReference type="GO" id="GO:0051988">
    <property type="term" value="P:regulation of attachment of spindle microtubules to kinetochore"/>
    <property type="evidence" value="ECO:0007669"/>
    <property type="project" value="InterPro"/>
</dbReference>
<keyword evidence="2" id="KW-1133">Transmembrane helix</keyword>
<keyword evidence="1" id="KW-0175">Coiled coil</keyword>
<evidence type="ECO:0000256" key="2">
    <source>
        <dbReference type="SAM" id="Phobius"/>
    </source>
</evidence>
<keyword evidence="4" id="KW-1185">Reference proteome</keyword>
<dbReference type="GO" id="GO:0034451">
    <property type="term" value="C:centriolar satellite"/>
    <property type="evidence" value="ECO:0007669"/>
    <property type="project" value="TreeGrafter"/>
</dbReference>
<accession>A0A3B3SW49</accession>
<name>A0A3B3SW49_9TELE</name>
<dbReference type="GeneID" id="140587403"/>
<dbReference type="GO" id="GO:0000070">
    <property type="term" value="P:mitotic sister chromatid segregation"/>
    <property type="evidence" value="ECO:0007669"/>
    <property type="project" value="TreeGrafter"/>
</dbReference>
<sequence>MLILFIIYIFFIIKLVSLGFCCYIDRAFLATLHFSVLNTSSAAQMASKIPVHVDNRSGNAANQVAVQASKQRKIQNVLSRKKPAMRVPRGCDTELHEQNLALQASNEELTRIFSQSKEQVIQLEQQCTALHQENREIRKQLDSCCLLLLAGNVDPVLGQRVAEMTKQNEEQQKDVMNAAADLLGELKTFGKLASGHRQQLQQVQETMRVLKSSQEQHCEERKGFSLEVETMERALEDAEALLQDI</sequence>
<evidence type="ECO:0000256" key="1">
    <source>
        <dbReference type="SAM" id="Coils"/>
    </source>
</evidence>
<keyword evidence="2" id="KW-0812">Transmembrane</keyword>
<feature type="coiled-coil region" evidence="1">
    <location>
        <begin position="106"/>
        <end position="181"/>
    </location>
</feature>
<organism evidence="3 4">
    <name type="scientific">Paramormyrops kingsleyae</name>
    <dbReference type="NCBI Taxonomy" id="1676925"/>
    <lineage>
        <taxon>Eukaryota</taxon>
        <taxon>Metazoa</taxon>
        <taxon>Chordata</taxon>
        <taxon>Craniata</taxon>
        <taxon>Vertebrata</taxon>
        <taxon>Euteleostomi</taxon>
        <taxon>Actinopterygii</taxon>
        <taxon>Neopterygii</taxon>
        <taxon>Teleostei</taxon>
        <taxon>Osteoglossocephala</taxon>
        <taxon>Osteoglossomorpha</taxon>
        <taxon>Osteoglossiformes</taxon>
        <taxon>Mormyridae</taxon>
        <taxon>Paramormyrops</taxon>
    </lineage>
</organism>
<dbReference type="RefSeq" id="XP_072564767.1">
    <property type="nucleotide sequence ID" value="XM_072708666.1"/>
</dbReference>
<evidence type="ECO:0000313" key="4">
    <source>
        <dbReference type="Proteomes" id="UP000261540"/>
    </source>
</evidence>
<dbReference type="AlphaFoldDB" id="A0A3B3SW49"/>
<dbReference type="Ensembl" id="ENSPKIT00000015912.1">
    <property type="protein sequence ID" value="ENSPKIP00000034987.1"/>
    <property type="gene ID" value="ENSPKIG00000014113.1"/>
</dbReference>
<dbReference type="GO" id="GO:0072686">
    <property type="term" value="C:mitotic spindle"/>
    <property type="evidence" value="ECO:0007669"/>
    <property type="project" value="TreeGrafter"/>
</dbReference>
<reference evidence="3" key="1">
    <citation type="submission" date="2025-08" db="UniProtKB">
        <authorList>
            <consortium name="Ensembl"/>
        </authorList>
    </citation>
    <scope>IDENTIFICATION</scope>
</reference>
<dbReference type="GO" id="GO:0000776">
    <property type="term" value="C:kinetochore"/>
    <property type="evidence" value="ECO:0007669"/>
    <property type="project" value="InterPro"/>
</dbReference>
<dbReference type="GeneID" id="111833690"/>